<dbReference type="RefSeq" id="WP_186878797.1">
    <property type="nucleotide sequence ID" value="NZ_JACOPN010000006.1"/>
</dbReference>
<sequence length="147" mass="15760">MKRTRFHRSLAFSAALACLLCFAACGGQNTASSSPAAPLEYTVSCQNNRGDSNPFDIHSNGTVSLSFTNNGLEDVFITVHKQGLLNRWGGAVSVNGCDSFSVPVGQSVQIDTDGSAWSKGTYRFQASNDTGTDFDYACTLQELDYIP</sequence>
<gene>
    <name evidence="2" type="ORF">H8S55_09645</name>
</gene>
<keyword evidence="3" id="KW-1185">Reference proteome</keyword>
<dbReference type="Proteomes" id="UP000602260">
    <property type="component" value="Unassembled WGS sequence"/>
</dbReference>
<dbReference type="EMBL" id="JACOPN010000006">
    <property type="protein sequence ID" value="MBC5717581.1"/>
    <property type="molecule type" value="Genomic_DNA"/>
</dbReference>
<keyword evidence="1" id="KW-0732">Signal</keyword>
<dbReference type="AlphaFoldDB" id="A0A8J6J5L9"/>
<comment type="caution">
    <text evidence="2">The sequence shown here is derived from an EMBL/GenBank/DDBJ whole genome shotgun (WGS) entry which is preliminary data.</text>
</comment>
<reference evidence="2" key="1">
    <citation type="submission" date="2020-08" db="EMBL/GenBank/DDBJ databases">
        <title>Genome public.</title>
        <authorList>
            <person name="Liu C."/>
            <person name="Sun Q."/>
        </authorList>
    </citation>
    <scope>NUCLEOTIDE SEQUENCE</scope>
    <source>
        <strain evidence="2">BX5</strain>
    </source>
</reference>
<feature type="signal peptide" evidence="1">
    <location>
        <begin position="1"/>
        <end position="23"/>
    </location>
</feature>
<evidence type="ECO:0000313" key="3">
    <source>
        <dbReference type="Proteomes" id="UP000602260"/>
    </source>
</evidence>
<evidence type="ECO:0000256" key="1">
    <source>
        <dbReference type="SAM" id="SignalP"/>
    </source>
</evidence>
<name>A0A8J6J5L9_9FIRM</name>
<evidence type="ECO:0000313" key="2">
    <source>
        <dbReference type="EMBL" id="MBC5717581.1"/>
    </source>
</evidence>
<feature type="chain" id="PRO_5038820466" evidence="1">
    <location>
        <begin position="24"/>
        <end position="147"/>
    </location>
</feature>
<proteinExistence type="predicted"/>
<accession>A0A8J6J5L9</accession>
<protein>
    <submittedName>
        <fullName evidence="2">Uncharacterized protein</fullName>
    </submittedName>
</protein>
<organism evidence="2 3">
    <name type="scientific">Flintibacter faecis</name>
    <dbReference type="NCBI Taxonomy" id="2763047"/>
    <lineage>
        <taxon>Bacteria</taxon>
        <taxon>Bacillati</taxon>
        <taxon>Bacillota</taxon>
        <taxon>Clostridia</taxon>
        <taxon>Eubacteriales</taxon>
        <taxon>Flintibacter</taxon>
    </lineage>
</organism>